<dbReference type="InterPro" id="IPR046582">
    <property type="entry name" value="DUF6630"/>
</dbReference>
<protein>
    <recommendedName>
        <fullName evidence="1">DUF6630 domain-containing protein</fullName>
    </recommendedName>
</protein>
<dbReference type="Proteomes" id="UP000832011">
    <property type="component" value="Chromosome"/>
</dbReference>
<accession>A0ABY4DZ50</accession>
<organism evidence="2 3">
    <name type="scientific">Vitreoscilla massiliensis</name>
    <dbReference type="NCBI Taxonomy" id="1689272"/>
    <lineage>
        <taxon>Bacteria</taxon>
        <taxon>Pseudomonadati</taxon>
        <taxon>Pseudomonadota</taxon>
        <taxon>Betaproteobacteria</taxon>
        <taxon>Neisseriales</taxon>
        <taxon>Neisseriaceae</taxon>
        <taxon>Vitreoscilla</taxon>
    </lineage>
</organism>
<dbReference type="RefSeq" id="WP_058357514.1">
    <property type="nucleotide sequence ID" value="NZ_CABKVG010000010.1"/>
</dbReference>
<keyword evidence="3" id="KW-1185">Reference proteome</keyword>
<evidence type="ECO:0000259" key="1">
    <source>
        <dbReference type="Pfam" id="PF20335"/>
    </source>
</evidence>
<feature type="domain" description="DUF6630" evidence="1">
    <location>
        <begin position="205"/>
        <end position="339"/>
    </location>
</feature>
<gene>
    <name evidence="2" type="ORF">LVJ82_15230</name>
</gene>
<dbReference type="EMBL" id="CP091511">
    <property type="protein sequence ID" value="UOO88796.1"/>
    <property type="molecule type" value="Genomic_DNA"/>
</dbReference>
<name>A0ABY4DZ50_9NEIS</name>
<reference evidence="2 3" key="1">
    <citation type="journal article" date="2022" name="Res Sq">
        <title>Evolution of multicellular longitudinally dividing oral cavity symbionts (Neisseriaceae).</title>
        <authorList>
            <person name="Nyongesa S."/>
            <person name="Weber P."/>
            <person name="Bernet E."/>
            <person name="Pullido F."/>
            <person name="Nieckarz M."/>
            <person name="Delaby M."/>
            <person name="Nieves C."/>
            <person name="Viehboeck T."/>
            <person name="Krause N."/>
            <person name="Rivera-Millot A."/>
            <person name="Nakamura A."/>
            <person name="Vischer N."/>
            <person name="VanNieuwenhze M."/>
            <person name="Brun Y."/>
            <person name="Cava F."/>
            <person name="Bulgheresi S."/>
            <person name="Veyrier F."/>
        </authorList>
    </citation>
    <scope>NUCLEOTIDE SEQUENCE [LARGE SCALE GENOMIC DNA]</scope>
    <source>
        <strain evidence="2 3">SN4</strain>
    </source>
</reference>
<sequence>MNKLYFEPMKYVFEQMAERELWSFNMDLNHLNTPVGVVMYGLPDSFAEEDFKRVGMSGLKEFSQRLLAQMAFPNIDDATWDDGWWCYVLALEWLPVLDDADERSGNINRMWIWLGYDELGEACEYRLLWTDLESDSHAEMMLGAQTLDEQLMSSQFFSNDIHKAAYIDLGIVLAAVVEYLGKPATDFAQWQYPSQLVPEPKPDDYVSLLQLLNPNTAAATLALAAEALHQRLIVDEGMNEGDLAEWLFHENVFHHDWKFDADDLSEVLADLLEQESFELAAPDETYGEDLFPYAQQALAAQQKRLMNYQNYGDSYHFFVLPEYQVDTVLQLSQRLGCDLEALA</sequence>
<dbReference type="Pfam" id="PF20335">
    <property type="entry name" value="DUF6630"/>
    <property type="match status" value="1"/>
</dbReference>
<proteinExistence type="predicted"/>
<evidence type="ECO:0000313" key="2">
    <source>
        <dbReference type="EMBL" id="UOO88796.1"/>
    </source>
</evidence>
<evidence type="ECO:0000313" key="3">
    <source>
        <dbReference type="Proteomes" id="UP000832011"/>
    </source>
</evidence>